<dbReference type="RefSeq" id="WP_073472921.1">
    <property type="nucleotide sequence ID" value="NZ_FQZU01000003.1"/>
</dbReference>
<reference evidence="2" key="1">
    <citation type="submission" date="2016-11" db="EMBL/GenBank/DDBJ databases">
        <authorList>
            <person name="Varghese N."/>
            <person name="Submissions S."/>
        </authorList>
    </citation>
    <scope>NUCLEOTIDE SEQUENCE [LARGE SCALE GENOMIC DNA]</scope>
    <source>
        <strain evidence="2">DSM 16219</strain>
    </source>
</reference>
<protein>
    <recommendedName>
        <fullName evidence="3">DUF4276 family protein</fullName>
    </recommendedName>
</protein>
<dbReference type="InterPro" id="IPR025455">
    <property type="entry name" value="DUF4276"/>
</dbReference>
<gene>
    <name evidence="1" type="ORF">SAMN02745216_00701</name>
</gene>
<organism evidence="1 2">
    <name type="scientific">Desulfatibacillum alkenivorans DSM 16219</name>
    <dbReference type="NCBI Taxonomy" id="1121393"/>
    <lineage>
        <taxon>Bacteria</taxon>
        <taxon>Pseudomonadati</taxon>
        <taxon>Thermodesulfobacteriota</taxon>
        <taxon>Desulfobacteria</taxon>
        <taxon>Desulfobacterales</taxon>
        <taxon>Desulfatibacillaceae</taxon>
        <taxon>Desulfatibacillum</taxon>
    </lineage>
</organism>
<evidence type="ECO:0008006" key="3">
    <source>
        <dbReference type="Google" id="ProtNLM"/>
    </source>
</evidence>
<dbReference type="Pfam" id="PF14103">
    <property type="entry name" value="DUF4276"/>
    <property type="match status" value="1"/>
</dbReference>
<dbReference type="EMBL" id="FQZU01000003">
    <property type="protein sequence ID" value="SHI91622.1"/>
    <property type="molecule type" value="Genomic_DNA"/>
</dbReference>
<name>A0A1M6F1P7_9BACT</name>
<proteinExistence type="predicted"/>
<keyword evidence="2" id="KW-1185">Reference proteome</keyword>
<dbReference type="Proteomes" id="UP000183994">
    <property type="component" value="Unassembled WGS sequence"/>
</dbReference>
<dbReference type="STRING" id="1121393.SAMN02745216_00701"/>
<accession>A0A1M6F1P7</accession>
<evidence type="ECO:0000313" key="2">
    <source>
        <dbReference type="Proteomes" id="UP000183994"/>
    </source>
</evidence>
<evidence type="ECO:0000313" key="1">
    <source>
        <dbReference type="EMBL" id="SHI91622.1"/>
    </source>
</evidence>
<dbReference type="AlphaFoldDB" id="A0A1M6F1P7"/>
<sequence length="189" mass="21170">MNPIIVFLLEEPSAKEMLNGLLPRLIPSHIATQCIAFQGKQDLERNIVRKMRGWKAPNTLFVVMRDQDSGDCQVIKKNLQGLCFQGNRPDALVRIACKELESWYLADLQAVEKGLGIDGLARNQNKAKFRNPDHLGSPSKELSALTNGEYQKIGGSRRIGPHLNPENQRSNSFTVFVSGLKALVDRFDQ</sequence>